<evidence type="ECO:0000313" key="7">
    <source>
        <dbReference type="EMBL" id="KAE9208532.1"/>
    </source>
</evidence>
<dbReference type="Proteomes" id="UP000460718">
    <property type="component" value="Unassembled WGS sequence"/>
</dbReference>
<dbReference type="EMBL" id="QXFW01000640">
    <property type="protein sequence ID" value="KAE9006616.1"/>
    <property type="molecule type" value="Genomic_DNA"/>
</dbReference>
<dbReference type="Proteomes" id="UP000488956">
    <property type="component" value="Unassembled WGS sequence"/>
</dbReference>
<evidence type="ECO:0000313" key="12">
    <source>
        <dbReference type="Proteomes" id="UP000433483"/>
    </source>
</evidence>
<proteinExistence type="predicted"/>
<comment type="caution">
    <text evidence="9">The sequence shown here is derived from an EMBL/GenBank/DDBJ whole genome shotgun (WGS) entry which is preliminary data.</text>
</comment>
<evidence type="ECO:0000313" key="9">
    <source>
        <dbReference type="EMBL" id="KAE9230475.1"/>
    </source>
</evidence>
<dbReference type="AlphaFoldDB" id="A0A6A3Z6N5"/>
<evidence type="ECO:0000313" key="15">
    <source>
        <dbReference type="Proteomes" id="UP000440732"/>
    </source>
</evidence>
<evidence type="ECO:0000313" key="16">
    <source>
        <dbReference type="Proteomes" id="UP000441208"/>
    </source>
</evidence>
<keyword evidence="1" id="KW-0175">Coiled coil</keyword>
<dbReference type="Proteomes" id="UP000440732">
    <property type="component" value="Unassembled WGS sequence"/>
</dbReference>
<dbReference type="OrthoDB" id="121145at2759"/>
<dbReference type="EMBL" id="QXGF01002819">
    <property type="protein sequence ID" value="KAE8923297.1"/>
    <property type="molecule type" value="Genomic_DNA"/>
</dbReference>
<sequence>MASQFEFPHNASLDRFERARAKLSDGVIGHVLPRGRAQNRHFGTSEPPTNPLKVHDGLSRQSDTLVTERVESWIPPHEPWTTASPVSVATNAALSELGTEYRTSCRGLHRIEDKDTRIEMKKAIRREQCRTNQARYRNRQRIRQGQLQRKVQQLQEELHGLRLKQQRLRLTEKTNTSPWAVVSEIFRLLETSFHSPWHMTSVEEMMKHAETRQSLRVLQKSFTHDVSMGSVTGTNALLEQLRCYALYFSEPQIQLKRVESMAPGVLTASARLSVTVSEFTLRCVFPHLESTNSSDADAAADEYRVLREKLLGQRLSCSCEMTLLLDRESDRVVRLETSINLVESLFRVLGSAGDVVDVLQQALMTPECLVGDVNAA</sequence>
<dbReference type="EMBL" id="QXFZ01000612">
    <property type="protein sequence ID" value="KAE9110214.1"/>
    <property type="molecule type" value="Genomic_DNA"/>
</dbReference>
<dbReference type="EMBL" id="QXGC01000645">
    <property type="protein sequence ID" value="KAE9226380.1"/>
    <property type="molecule type" value="Genomic_DNA"/>
</dbReference>
<dbReference type="Proteomes" id="UP000437068">
    <property type="component" value="Unassembled WGS sequence"/>
</dbReference>
<keyword evidence="12" id="KW-1185">Reference proteome</keyword>
<dbReference type="Proteomes" id="UP000429523">
    <property type="component" value="Unassembled WGS sequence"/>
</dbReference>
<evidence type="ECO:0000313" key="11">
    <source>
        <dbReference type="Proteomes" id="UP000429523"/>
    </source>
</evidence>
<evidence type="ECO:0000313" key="4">
    <source>
        <dbReference type="EMBL" id="KAE9089957.1"/>
    </source>
</evidence>
<evidence type="ECO:0000313" key="3">
    <source>
        <dbReference type="EMBL" id="KAE9006616.1"/>
    </source>
</evidence>
<dbReference type="EMBL" id="QXGA01002927">
    <property type="protein sequence ID" value="KAE9089957.1"/>
    <property type="molecule type" value="Genomic_DNA"/>
</dbReference>
<dbReference type="Proteomes" id="UP000433483">
    <property type="component" value="Unassembled WGS sequence"/>
</dbReference>
<evidence type="ECO:0000313" key="19">
    <source>
        <dbReference type="Proteomes" id="UP000488956"/>
    </source>
</evidence>
<reference evidence="11 12" key="1">
    <citation type="submission" date="2018-08" db="EMBL/GenBank/DDBJ databases">
        <title>Genomic investigation of the strawberry pathogen Phytophthora fragariae indicates pathogenicity is determined by transcriptional variation in three key races.</title>
        <authorList>
            <person name="Adams T.M."/>
            <person name="Armitage A.D."/>
            <person name="Sobczyk M.K."/>
            <person name="Bates H.J."/>
            <person name="Dunwell J.M."/>
            <person name="Nellist C.F."/>
            <person name="Harrison R.J."/>
        </authorList>
    </citation>
    <scope>NUCLEOTIDE SEQUENCE [LARGE SCALE GENOMIC DNA]</scope>
    <source>
        <strain evidence="10 13">A4</strain>
        <strain evidence="9 14">BC-1</strain>
        <strain evidence="8 18">BC-23</strain>
        <strain evidence="7 12">NOV-27</strain>
        <strain evidence="4 15">NOV-5</strain>
        <strain evidence="5 16">NOV-71</strain>
        <strain evidence="2 11">NOV-9</strain>
        <strain evidence="6 19">ONT-3</strain>
        <strain evidence="3 17">SCRP245</strain>
    </source>
</reference>
<evidence type="ECO:0000313" key="13">
    <source>
        <dbReference type="Proteomes" id="UP000437068"/>
    </source>
</evidence>
<evidence type="ECO:0000313" key="17">
    <source>
        <dbReference type="Proteomes" id="UP000460718"/>
    </source>
</evidence>
<dbReference type="EMBL" id="QXGE01000652">
    <property type="protein sequence ID" value="KAE9306766.1"/>
    <property type="molecule type" value="Genomic_DNA"/>
</dbReference>
<evidence type="ECO:0008006" key="20">
    <source>
        <dbReference type="Google" id="ProtNLM"/>
    </source>
</evidence>
<organism evidence="9 14">
    <name type="scientific">Phytophthora fragariae</name>
    <dbReference type="NCBI Taxonomy" id="53985"/>
    <lineage>
        <taxon>Eukaryota</taxon>
        <taxon>Sar</taxon>
        <taxon>Stramenopiles</taxon>
        <taxon>Oomycota</taxon>
        <taxon>Peronosporomycetes</taxon>
        <taxon>Peronosporales</taxon>
        <taxon>Peronosporaceae</taxon>
        <taxon>Phytophthora</taxon>
    </lineage>
</organism>
<accession>A0A6A3Z6N5</accession>
<feature type="coiled-coil region" evidence="1">
    <location>
        <begin position="137"/>
        <end position="171"/>
    </location>
</feature>
<evidence type="ECO:0000313" key="2">
    <source>
        <dbReference type="EMBL" id="KAE8923297.1"/>
    </source>
</evidence>
<evidence type="ECO:0000313" key="6">
    <source>
        <dbReference type="EMBL" id="KAE9110612.1"/>
    </source>
</evidence>
<dbReference type="EMBL" id="QXGD01000644">
    <property type="protein sequence ID" value="KAE9230475.1"/>
    <property type="molecule type" value="Genomic_DNA"/>
</dbReference>
<evidence type="ECO:0000256" key="1">
    <source>
        <dbReference type="SAM" id="Coils"/>
    </source>
</evidence>
<evidence type="ECO:0000313" key="8">
    <source>
        <dbReference type="EMBL" id="KAE9226380.1"/>
    </source>
</evidence>
<evidence type="ECO:0000313" key="14">
    <source>
        <dbReference type="Proteomes" id="UP000440367"/>
    </source>
</evidence>
<evidence type="ECO:0000313" key="5">
    <source>
        <dbReference type="EMBL" id="KAE9110214.1"/>
    </source>
</evidence>
<dbReference type="Proteomes" id="UP000440367">
    <property type="component" value="Unassembled WGS sequence"/>
</dbReference>
<dbReference type="Proteomes" id="UP000476176">
    <property type="component" value="Unassembled WGS sequence"/>
</dbReference>
<dbReference type="EMBL" id="QXFX01000580">
    <property type="protein sequence ID" value="KAE9110612.1"/>
    <property type="molecule type" value="Genomic_DNA"/>
</dbReference>
<evidence type="ECO:0000313" key="10">
    <source>
        <dbReference type="EMBL" id="KAE9306766.1"/>
    </source>
</evidence>
<protein>
    <recommendedName>
        <fullName evidence="20">Bzip transcription factor</fullName>
    </recommendedName>
</protein>
<evidence type="ECO:0000313" key="18">
    <source>
        <dbReference type="Proteomes" id="UP000476176"/>
    </source>
</evidence>
<gene>
    <name evidence="10" type="ORF">PF001_g11949</name>
    <name evidence="9" type="ORF">PF002_g12985</name>
    <name evidence="8" type="ORF">PF004_g11661</name>
    <name evidence="7" type="ORF">PF005_g12169</name>
    <name evidence="4" type="ORF">PF006_g25255</name>
    <name evidence="5" type="ORF">PF007_g11929</name>
    <name evidence="2" type="ORF">PF009_g26450</name>
    <name evidence="6" type="ORF">PF010_g11105</name>
    <name evidence="3" type="ORF">PF011_g11500</name>
</gene>
<dbReference type="CDD" id="cd14686">
    <property type="entry name" value="bZIP"/>
    <property type="match status" value="1"/>
</dbReference>
<dbReference type="EMBL" id="QXGB01000635">
    <property type="protein sequence ID" value="KAE9208532.1"/>
    <property type="molecule type" value="Genomic_DNA"/>
</dbReference>
<name>A0A6A3Z6N5_9STRA</name>
<dbReference type="Proteomes" id="UP000441208">
    <property type="component" value="Unassembled WGS sequence"/>
</dbReference>